<dbReference type="Proteomes" id="UP000255036">
    <property type="component" value="Unassembled WGS sequence"/>
</dbReference>
<evidence type="ECO:0008006" key="3">
    <source>
        <dbReference type="Google" id="ProtNLM"/>
    </source>
</evidence>
<dbReference type="RefSeq" id="WP_115482321.1">
    <property type="nucleotide sequence ID" value="NZ_QRCT01000034.1"/>
</dbReference>
<evidence type="ECO:0000313" key="2">
    <source>
        <dbReference type="Proteomes" id="UP000255036"/>
    </source>
</evidence>
<dbReference type="AlphaFoldDB" id="A0A371ATV8"/>
<comment type="caution">
    <text evidence="1">The sequence shown here is derived from an EMBL/GenBank/DDBJ whole genome shotgun (WGS) entry which is preliminary data.</text>
</comment>
<evidence type="ECO:0000313" key="1">
    <source>
        <dbReference type="EMBL" id="RDU22979.1"/>
    </source>
</evidence>
<reference evidence="1 2" key="1">
    <citation type="submission" date="2018-07" db="EMBL/GenBank/DDBJ databases">
        <title>Anaerosacharophilus polymeroproducens gen. nov. sp. nov., an anaerobic bacterium isolated from salt field.</title>
        <authorList>
            <person name="Kim W."/>
            <person name="Yang S.-H."/>
            <person name="Oh J."/>
            <person name="Lee J.-H."/>
            <person name="Kwon K.K."/>
        </authorList>
    </citation>
    <scope>NUCLEOTIDE SEQUENCE [LARGE SCALE GENOMIC DNA]</scope>
    <source>
        <strain evidence="1 2">MCWD5</strain>
    </source>
</reference>
<keyword evidence="2" id="KW-1185">Reference proteome</keyword>
<name>A0A371ATV8_9FIRM</name>
<gene>
    <name evidence="1" type="ORF">DWV06_11440</name>
</gene>
<accession>A0A371ATV8</accession>
<proteinExistence type="predicted"/>
<protein>
    <recommendedName>
        <fullName evidence="3">AP2/ERF domain-containing protein</fullName>
    </recommendedName>
</protein>
<organism evidence="1 2">
    <name type="scientific">Anaerosacchariphilus polymeriproducens</name>
    <dbReference type="NCBI Taxonomy" id="1812858"/>
    <lineage>
        <taxon>Bacteria</taxon>
        <taxon>Bacillati</taxon>
        <taxon>Bacillota</taxon>
        <taxon>Clostridia</taxon>
        <taxon>Lachnospirales</taxon>
        <taxon>Lachnospiraceae</taxon>
        <taxon>Anaerosacchariphilus</taxon>
    </lineage>
</organism>
<dbReference type="EMBL" id="QRCT01000034">
    <property type="protein sequence ID" value="RDU22979.1"/>
    <property type="molecule type" value="Genomic_DNA"/>
</dbReference>
<dbReference type="OrthoDB" id="1765300at2"/>
<sequence>MLPGVYLAKKKNGNIYYRSSITYKNKHISLGSYTREIDAHSAYAEAHYLTTHPNISISDYRKENTILYFEKWVCMINFRDNGLYIKTPIYLKQHFFYYYLSPKKILTFEIDDLFYFSSHKIMQRNGYLFVSDYGMQINILSRFGIKNYAVPGIDYYYLNGDENDFRYNNIIVVNPYYGVRKIEKENDNVYFQTKIHLNGDFLIGNYNTIEEAAVAYNKAVDLAKKNGWNKNFETNYILSLTAKDYANTYMKINISKKFLEYLKNSPSKI</sequence>